<dbReference type="GO" id="GO:0003677">
    <property type="term" value="F:DNA binding"/>
    <property type="evidence" value="ECO:0007669"/>
    <property type="project" value="UniProtKB-KW"/>
</dbReference>
<evidence type="ECO:0000256" key="6">
    <source>
        <dbReference type="ARBA" id="ARBA00023163"/>
    </source>
</evidence>
<dbReference type="Pfam" id="PF00603">
    <property type="entry name" value="Flu_PA"/>
    <property type="match status" value="2"/>
</dbReference>
<evidence type="ECO:0000256" key="2">
    <source>
        <dbReference type="ARBA" id="ARBA00022723"/>
    </source>
</evidence>
<dbReference type="GO" id="GO:0046872">
    <property type="term" value="F:metal ion binding"/>
    <property type="evidence" value="ECO:0007669"/>
    <property type="project" value="UniProtKB-KW"/>
</dbReference>
<accession>A0A514YA87</accession>
<proteinExistence type="predicted"/>
<feature type="compositionally biased region" description="Low complexity" evidence="7">
    <location>
        <begin position="103"/>
        <end position="121"/>
    </location>
</feature>
<evidence type="ECO:0000256" key="7">
    <source>
        <dbReference type="SAM" id="MobiDB-lite"/>
    </source>
</evidence>
<evidence type="ECO:0000256" key="1">
    <source>
        <dbReference type="ARBA" id="ARBA00022553"/>
    </source>
</evidence>
<dbReference type="InterPro" id="IPR001009">
    <property type="entry name" value="PA/PA-X"/>
</dbReference>
<protein>
    <submittedName>
        <fullName evidence="8">PA</fullName>
    </submittedName>
</protein>
<sequence>MSGISFDEYLKTTYDDEIIRIVSNKIPGYKRANNKTKDEILGKIHVISCLMNTITKEMKSNIRINAEKRKRDAIEGSLMHVFKKPRRDELQNVSTNVLMEVATSSSPTYSPSSPSYNPHSPLYEPHSPEPGPSYIEQDFEPEDFDVEDFELPEEGEIEIEEDEKEFRFISPTLLSLEASTIKGVLNKNNISLPETFPVAYIDIIDTELKKVIFVTEEHSTDFLEELVTNYPGIDVSWIGVVTVDYDHASIEFHNALGMNNKNAIDFLSMRKQIALTLNSTIQIAGVPAEKLISRKVTEIREEWAQPIFTSMNKPLPEYENKGGMPDEMPLVSLEDIINGLENIHKTREGLKQATWNGKVLPFSVNTYMQFSSEKTDTEMVQEVISQGALHLMYENSEDTADIIRAFETIREMSLQECFNSVRTLDVQRNMRRTIARSPYHTIEDDAIESLLKTIGYNQKKRVKAEYHEGMVQPEYSQPGKRSYPEWMEGIFTSECMETNMEALMEIHFDESVPVHPIDTVSTKICERIKTIFCGTRYAITAAKYINICTRLGGAYLIAISNTNKSHSTVAVMPIYANTKNLDGETSKICTGFLVRGPQHVRDGTDKINFLSFERVNKDIPKEMLKKCIMFEINGTYWIGCKNAMTRAAPTFGSFMQSAMFLPTNFIGEIIFNKTTFADASDSALEIVDSNHDFLNQRFCELIFMGLLGGSQEEGYFAGYRMLYMILMQLSRGNFSGLADKDGFFEGINECLINNPYVLFMHGLLINTLLFIQERRDIESPGFVIP</sequence>
<name>A0A514YA87_9ORTO</name>
<dbReference type="PROSITE" id="PS00115">
    <property type="entry name" value="RNA_POL_II_REPEAT"/>
    <property type="match status" value="1"/>
</dbReference>
<keyword evidence="1" id="KW-0597">Phosphoprotein</keyword>
<keyword evidence="3" id="KW-0677">Repeat</keyword>
<evidence type="ECO:0000256" key="3">
    <source>
        <dbReference type="ARBA" id="ARBA00022737"/>
    </source>
</evidence>
<dbReference type="GO" id="GO:0006366">
    <property type="term" value="P:transcription by RNA polymerase II"/>
    <property type="evidence" value="ECO:0007669"/>
    <property type="project" value="InterPro"/>
</dbReference>
<evidence type="ECO:0000313" key="8">
    <source>
        <dbReference type="EMBL" id="QDK54865.1"/>
    </source>
</evidence>
<organism evidence="8">
    <name type="scientific">Longchuan virus</name>
    <dbReference type="NCBI Taxonomy" id="2594109"/>
    <lineage>
        <taxon>Viruses</taxon>
        <taxon>Riboviria</taxon>
        <taxon>Orthornavirae</taxon>
        <taxon>Negarnaviricota</taxon>
        <taxon>Polyploviricotina</taxon>
        <taxon>Insthoviricetes</taxon>
        <taxon>Articulavirales</taxon>
        <taxon>Orthomyxoviridae</taxon>
    </lineage>
</organism>
<evidence type="ECO:0000256" key="4">
    <source>
        <dbReference type="ARBA" id="ARBA00022833"/>
    </source>
</evidence>
<feature type="region of interest" description="Disordered" evidence="7">
    <location>
        <begin position="103"/>
        <end position="135"/>
    </location>
</feature>
<keyword evidence="6" id="KW-0804">Transcription</keyword>
<dbReference type="GO" id="GO:0003723">
    <property type="term" value="F:RNA binding"/>
    <property type="evidence" value="ECO:0007669"/>
    <property type="project" value="InterPro"/>
</dbReference>
<dbReference type="GO" id="GO:0039694">
    <property type="term" value="P:viral RNA genome replication"/>
    <property type="evidence" value="ECO:0007669"/>
    <property type="project" value="InterPro"/>
</dbReference>
<dbReference type="InterPro" id="IPR000684">
    <property type="entry name" value="RNA_pol_II_repeat_euk"/>
</dbReference>
<dbReference type="EMBL" id="MK227176">
    <property type="protein sequence ID" value="QDK54865.1"/>
    <property type="molecule type" value="Genomic_RNA"/>
</dbReference>
<keyword evidence="2" id="KW-0479">Metal-binding</keyword>
<keyword evidence="5" id="KW-0238">DNA-binding</keyword>
<evidence type="ECO:0000256" key="5">
    <source>
        <dbReference type="ARBA" id="ARBA00023125"/>
    </source>
</evidence>
<reference evidence="8" key="1">
    <citation type="submission" date="2018-11" db="EMBL/GenBank/DDBJ databases">
        <title>Isolation and identification of a novel orthomyxo-like virus from mosquitoes in Longchuan of Guangdong province, China.</title>
        <authorList>
            <person name="Wu D."/>
            <person name="Tan Q."/>
            <person name="Li B."/>
            <person name="Liu Z."/>
            <person name="Zhang X."/>
            <person name="Zhang H."/>
        </authorList>
    </citation>
    <scope>NUCLEOTIDE SEQUENCE</scope>
    <source>
        <strain evidence="8">GD13036</strain>
    </source>
</reference>
<keyword evidence="4" id="KW-0862">Zinc</keyword>